<accession>A0A285NJP4</accession>
<dbReference type="EMBL" id="OBEI01000004">
    <property type="protein sequence ID" value="SNZ08086.1"/>
    <property type="molecule type" value="Genomic_DNA"/>
</dbReference>
<name>A0A285NJP4_9AQUI</name>
<comment type="subcellular location">
    <subcellularLocation>
        <location evidence="12">Cell membrane</location>
        <topology evidence="12">Multi-pass membrane protein</topology>
    </subcellularLocation>
    <subcellularLocation>
        <location evidence="12">Bacterial flagellum basal body</location>
    </subcellularLocation>
</comment>
<evidence type="ECO:0000256" key="8">
    <source>
        <dbReference type="ARBA" id="ARBA00022989"/>
    </source>
</evidence>
<evidence type="ECO:0000313" key="13">
    <source>
        <dbReference type="EMBL" id="SNZ08086.1"/>
    </source>
</evidence>
<dbReference type="Proteomes" id="UP000219036">
    <property type="component" value="Unassembled WGS sequence"/>
</dbReference>
<dbReference type="NCBIfam" id="NF009438">
    <property type="entry name" value="PRK12797.1"/>
    <property type="match status" value="1"/>
</dbReference>
<keyword evidence="8 12" id="KW-1133">Transmembrane helix</keyword>
<dbReference type="GO" id="GO:0009306">
    <property type="term" value="P:protein secretion"/>
    <property type="evidence" value="ECO:0007669"/>
    <property type="project" value="UniProtKB-UniRule"/>
</dbReference>
<evidence type="ECO:0000256" key="3">
    <source>
        <dbReference type="ARBA" id="ARBA00022448"/>
    </source>
</evidence>
<evidence type="ECO:0000256" key="4">
    <source>
        <dbReference type="ARBA" id="ARBA00022475"/>
    </source>
</evidence>
<feature type="transmembrane region" description="Helical" evidence="12">
    <location>
        <begin position="188"/>
        <end position="210"/>
    </location>
</feature>
<dbReference type="PROSITE" id="PS01060">
    <property type="entry name" value="FLIP_1"/>
    <property type="match status" value="1"/>
</dbReference>
<comment type="caution">
    <text evidence="12">Lacks conserved residue(s) required for the propagation of feature annotation.</text>
</comment>
<keyword evidence="9 12" id="KW-0472">Membrane</keyword>
<evidence type="ECO:0000256" key="5">
    <source>
        <dbReference type="ARBA" id="ARBA00022692"/>
    </source>
</evidence>
<evidence type="ECO:0000256" key="10">
    <source>
        <dbReference type="ARBA" id="ARBA00023143"/>
    </source>
</evidence>
<gene>
    <name evidence="12" type="primary">fliP</name>
    <name evidence="13" type="ORF">SAMN06265182_1152</name>
</gene>
<dbReference type="AlphaFoldDB" id="A0A285NJP4"/>
<feature type="transmembrane region" description="Helical" evidence="12">
    <location>
        <begin position="48"/>
        <end position="78"/>
    </location>
</feature>
<reference evidence="14" key="1">
    <citation type="submission" date="2017-09" db="EMBL/GenBank/DDBJ databases">
        <authorList>
            <person name="Varghese N."/>
            <person name="Submissions S."/>
        </authorList>
    </citation>
    <scope>NUCLEOTIDE SEQUENCE [LARGE SCALE GENOMIC DNA]</scope>
    <source>
        <strain evidence="14">DSM 15103</strain>
    </source>
</reference>
<dbReference type="GO" id="GO:0044781">
    <property type="term" value="P:bacterial-type flagellum organization"/>
    <property type="evidence" value="ECO:0007669"/>
    <property type="project" value="UniProtKB-UniRule"/>
</dbReference>
<dbReference type="GO" id="GO:0005886">
    <property type="term" value="C:plasma membrane"/>
    <property type="evidence" value="ECO:0007669"/>
    <property type="project" value="UniProtKB-SubCell"/>
</dbReference>
<sequence>MKKREILKLKMKVFLTVISFILFSQVSYADAVSDTLAQLNNLDITLKILFLITILSLAPSILIALTSFVRIVIVLSLLRHALGIPQSPPNQVIVALSLFLTFFVMKPVFEDINKNALQPYLKKEIGDMEALEKAKQPVKKFMINNTRKEDLKLFLDIAGEKPAKPEDVSMISLIPAFMISEIKTAFEIVFIIFLPFLIIDLLVASILMSMGMMMIPPMLISLPFKLILFVLADGFELLTKALIQGYRW</sequence>
<keyword evidence="13" id="KW-0282">Flagellum</keyword>
<proteinExistence type="inferred from homology"/>
<dbReference type="GO" id="GO:0009425">
    <property type="term" value="C:bacterial-type flagellum basal body"/>
    <property type="evidence" value="ECO:0007669"/>
    <property type="project" value="UniProtKB-SubCell"/>
</dbReference>
<keyword evidence="6 12" id="KW-1005">Bacterial flagellum biogenesis</keyword>
<keyword evidence="14" id="KW-1185">Reference proteome</keyword>
<evidence type="ECO:0000313" key="14">
    <source>
        <dbReference type="Proteomes" id="UP000219036"/>
    </source>
</evidence>
<dbReference type="PRINTS" id="PR00951">
    <property type="entry name" value="FLGBIOSNFLIP"/>
</dbReference>
<keyword evidence="7 12" id="KW-0653">Protein transport</keyword>
<keyword evidence="10" id="KW-0975">Bacterial flagellum</keyword>
<keyword evidence="13" id="KW-0966">Cell projection</keyword>
<comment type="similarity">
    <text evidence="1 12">Belongs to the FliP/MopC/SpaP family.</text>
</comment>
<keyword evidence="5 12" id="KW-0812">Transmembrane</keyword>
<dbReference type="InterPro" id="IPR005838">
    <property type="entry name" value="T3SS_IM_P"/>
</dbReference>
<evidence type="ECO:0000256" key="11">
    <source>
        <dbReference type="ARBA" id="ARBA00023225"/>
    </source>
</evidence>
<dbReference type="PANTHER" id="PTHR30587">
    <property type="entry name" value="FLAGELLAR BIOSYNTHETIC PROTEIN FLIP"/>
    <property type="match status" value="1"/>
</dbReference>
<evidence type="ECO:0000256" key="2">
    <source>
        <dbReference type="ARBA" id="ARBA00021714"/>
    </source>
</evidence>
<comment type="function">
    <text evidence="12">Plays a role in the flagellum-specific transport system.</text>
</comment>
<keyword evidence="3 12" id="KW-0813">Transport</keyword>
<keyword evidence="4 12" id="KW-1003">Cell membrane</keyword>
<evidence type="ECO:0000256" key="12">
    <source>
        <dbReference type="RuleBase" id="RU362069"/>
    </source>
</evidence>
<keyword evidence="13" id="KW-0969">Cilium</keyword>
<dbReference type="Pfam" id="PF00813">
    <property type="entry name" value="FliP"/>
    <property type="match status" value="1"/>
</dbReference>
<evidence type="ECO:0000256" key="1">
    <source>
        <dbReference type="ARBA" id="ARBA00006257"/>
    </source>
</evidence>
<keyword evidence="11 12" id="KW-1006">Bacterial flagellum protein export</keyword>
<evidence type="ECO:0000256" key="7">
    <source>
        <dbReference type="ARBA" id="ARBA00022927"/>
    </source>
</evidence>
<dbReference type="PRINTS" id="PR01302">
    <property type="entry name" value="TYPE3IMPPROT"/>
</dbReference>
<evidence type="ECO:0000256" key="9">
    <source>
        <dbReference type="ARBA" id="ARBA00023136"/>
    </source>
</evidence>
<evidence type="ECO:0000256" key="6">
    <source>
        <dbReference type="ARBA" id="ARBA00022795"/>
    </source>
</evidence>
<organism evidence="13 14">
    <name type="scientific">Persephonella hydrogeniphila</name>
    <dbReference type="NCBI Taxonomy" id="198703"/>
    <lineage>
        <taxon>Bacteria</taxon>
        <taxon>Pseudomonadati</taxon>
        <taxon>Aquificota</taxon>
        <taxon>Aquificia</taxon>
        <taxon>Aquificales</taxon>
        <taxon>Hydrogenothermaceae</taxon>
        <taxon>Persephonella</taxon>
    </lineage>
</organism>
<protein>
    <recommendedName>
        <fullName evidence="2 12">Flagellar biosynthetic protein FliP</fullName>
    </recommendedName>
</protein>
<dbReference type="InterPro" id="IPR005837">
    <property type="entry name" value="FliP"/>
</dbReference>
<dbReference type="PANTHER" id="PTHR30587:SF0">
    <property type="entry name" value="FLAGELLAR BIOSYNTHETIC PROTEIN FLIP"/>
    <property type="match status" value="1"/>
</dbReference>
<dbReference type="NCBIfam" id="TIGR01103">
    <property type="entry name" value="fliP"/>
    <property type="match status" value="1"/>
</dbReference>